<dbReference type="EMBL" id="JAGIBU010000004">
    <property type="protein sequence ID" value="MBS7824814.1"/>
    <property type="molecule type" value="Genomic_DNA"/>
</dbReference>
<dbReference type="AlphaFoldDB" id="A0AB35BYJ6"/>
<dbReference type="PANTHER" id="PTHR46577">
    <property type="entry name" value="HTH-TYPE TRANSCRIPTIONAL REGULATORY PROTEIN GABR"/>
    <property type="match status" value="1"/>
</dbReference>
<evidence type="ECO:0000256" key="4">
    <source>
        <dbReference type="ARBA" id="ARBA00023125"/>
    </source>
</evidence>
<protein>
    <submittedName>
        <fullName evidence="7">PLP-dependent aminotransferase family protein</fullName>
    </submittedName>
</protein>
<dbReference type="GO" id="GO:0003700">
    <property type="term" value="F:DNA-binding transcription factor activity"/>
    <property type="evidence" value="ECO:0007669"/>
    <property type="project" value="InterPro"/>
</dbReference>
<dbReference type="Gene3D" id="1.10.10.10">
    <property type="entry name" value="Winged helix-like DNA-binding domain superfamily/Winged helix DNA-binding domain"/>
    <property type="match status" value="1"/>
</dbReference>
<dbReference type="PRINTS" id="PR00035">
    <property type="entry name" value="HTHGNTR"/>
</dbReference>
<dbReference type="Pfam" id="PF00155">
    <property type="entry name" value="Aminotran_1_2"/>
    <property type="match status" value="1"/>
</dbReference>
<dbReference type="Pfam" id="PF00392">
    <property type="entry name" value="GntR"/>
    <property type="match status" value="1"/>
</dbReference>
<dbReference type="CDD" id="cd00609">
    <property type="entry name" value="AAT_like"/>
    <property type="match status" value="1"/>
</dbReference>
<keyword evidence="5" id="KW-0804">Transcription</keyword>
<dbReference type="InterPro" id="IPR000524">
    <property type="entry name" value="Tscrpt_reg_HTH_GntR"/>
</dbReference>
<dbReference type="PANTHER" id="PTHR46577:SF2">
    <property type="entry name" value="TRANSCRIPTIONAL REGULATORY PROTEIN"/>
    <property type="match status" value="1"/>
</dbReference>
<dbReference type="GO" id="GO:0030170">
    <property type="term" value="F:pyridoxal phosphate binding"/>
    <property type="evidence" value="ECO:0007669"/>
    <property type="project" value="InterPro"/>
</dbReference>
<evidence type="ECO:0000313" key="8">
    <source>
        <dbReference type="Proteomes" id="UP000680020"/>
    </source>
</evidence>
<dbReference type="SUPFAM" id="SSF53383">
    <property type="entry name" value="PLP-dependent transferases"/>
    <property type="match status" value="1"/>
</dbReference>
<comment type="similarity">
    <text evidence="1">In the C-terminal section; belongs to the class-I pyridoxal-phosphate-dependent aminotransferase family.</text>
</comment>
<keyword evidence="3" id="KW-0805">Transcription regulation</keyword>
<dbReference type="InterPro" id="IPR015424">
    <property type="entry name" value="PyrdxlP-dep_Trfase"/>
</dbReference>
<dbReference type="Gene3D" id="3.90.1150.10">
    <property type="entry name" value="Aspartate Aminotransferase, domain 1"/>
    <property type="match status" value="1"/>
</dbReference>
<dbReference type="PROSITE" id="PS50949">
    <property type="entry name" value="HTH_GNTR"/>
    <property type="match status" value="1"/>
</dbReference>
<dbReference type="InterPro" id="IPR051446">
    <property type="entry name" value="HTH_trans_reg/aminotransferase"/>
</dbReference>
<dbReference type="InterPro" id="IPR015422">
    <property type="entry name" value="PyrdxlP-dep_Trfase_small"/>
</dbReference>
<dbReference type="Proteomes" id="UP000680020">
    <property type="component" value="Unassembled WGS sequence"/>
</dbReference>
<name>A0AB35BYJ6_9GAMM</name>
<dbReference type="RefSeq" id="WP_213403992.1">
    <property type="nucleotide sequence ID" value="NZ_JAGIBT010000005.1"/>
</dbReference>
<sequence>MFVIDRDHRKPFYQQIIEMIEEAIINGQLPAGAKLPSERELSERLRVNRSTVIRAFDELAARNIIIKRAGSGTFVNDQKWGLLTHPSLNWRHNSLDQLFQPRPSSVRPQQHSYDLRSGDLPIELYPPLQLPETDWQTLIHAELQDDSARLGIASLREAVQRYLYDRFRYKVPIEQILITSGAQQAISLIALGLLKPGDAIGIEQPSYFYALPIFQSVGLRIYGIPVDQQGICIDKLDELVHKHSLKMLFVNPNFQNPTGYVMSAQRKKQLVDFCHRKKLAIVEDDAYSQLKLHSTLDVSPIAQHDQHGNTIYIGSLSKYLGRSIRIGWMIAPAAVVNNLANIRHQLDSGLSALPQVMAENYLNHYADQHEQLLRTTLATRMQHCVAHLRSILPKHYRFDVPQGGFHLYLTRLDHHKAYEKPIVQDLSDHQILATEGEFFGDARIKNSARISFVHATIAPSESH</sequence>
<keyword evidence="4" id="KW-0238">DNA-binding</keyword>
<keyword evidence="2" id="KW-0663">Pyridoxal phosphate</keyword>
<dbReference type="CDD" id="cd07377">
    <property type="entry name" value="WHTH_GntR"/>
    <property type="match status" value="1"/>
</dbReference>
<evidence type="ECO:0000256" key="5">
    <source>
        <dbReference type="ARBA" id="ARBA00023163"/>
    </source>
</evidence>
<feature type="domain" description="HTH gntR-type" evidence="6">
    <location>
        <begin position="10"/>
        <end position="78"/>
    </location>
</feature>
<evidence type="ECO:0000313" key="7">
    <source>
        <dbReference type="EMBL" id="MBS7824814.1"/>
    </source>
</evidence>
<dbReference type="SUPFAM" id="SSF46785">
    <property type="entry name" value="Winged helix' DNA-binding domain"/>
    <property type="match status" value="1"/>
</dbReference>
<accession>A0AB35BYJ6</accession>
<organism evidence="7 8">
    <name type="scientific">Wohlfahrtiimonas chitiniclastica</name>
    <dbReference type="NCBI Taxonomy" id="400946"/>
    <lineage>
        <taxon>Bacteria</taxon>
        <taxon>Pseudomonadati</taxon>
        <taxon>Pseudomonadota</taxon>
        <taxon>Gammaproteobacteria</taxon>
        <taxon>Cardiobacteriales</taxon>
        <taxon>Ignatzschineriaceae</taxon>
        <taxon>Wohlfahrtiimonas</taxon>
    </lineage>
</organism>
<dbReference type="GO" id="GO:0003677">
    <property type="term" value="F:DNA binding"/>
    <property type="evidence" value="ECO:0007669"/>
    <property type="project" value="UniProtKB-KW"/>
</dbReference>
<dbReference type="InterPro" id="IPR036388">
    <property type="entry name" value="WH-like_DNA-bd_sf"/>
</dbReference>
<dbReference type="Gene3D" id="3.40.640.10">
    <property type="entry name" value="Type I PLP-dependent aspartate aminotransferase-like (Major domain)"/>
    <property type="match status" value="1"/>
</dbReference>
<dbReference type="SMART" id="SM00345">
    <property type="entry name" value="HTH_GNTR"/>
    <property type="match status" value="1"/>
</dbReference>
<comment type="caution">
    <text evidence="7">The sequence shown here is derived from an EMBL/GenBank/DDBJ whole genome shotgun (WGS) entry which is preliminary data.</text>
</comment>
<dbReference type="InterPro" id="IPR036390">
    <property type="entry name" value="WH_DNA-bd_sf"/>
</dbReference>
<keyword evidence="7" id="KW-0808">Transferase</keyword>
<evidence type="ECO:0000256" key="1">
    <source>
        <dbReference type="ARBA" id="ARBA00005384"/>
    </source>
</evidence>
<reference evidence="7" key="1">
    <citation type="submission" date="2021-03" db="EMBL/GenBank/DDBJ databases">
        <title>Identification and antibiotic profiling of Wohlfahrtiimonas chitiniclastica, an underestimated human pathogen.</title>
        <authorList>
            <person name="Kopf A."/>
            <person name="Bunk B."/>
            <person name="Coldewey S."/>
            <person name="Gunzer F."/>
            <person name="Riedel T."/>
            <person name="Schroettner P."/>
        </authorList>
    </citation>
    <scope>NUCLEOTIDE SEQUENCE</scope>
    <source>
        <strain evidence="7">DSM 100917</strain>
    </source>
</reference>
<evidence type="ECO:0000259" key="6">
    <source>
        <dbReference type="PROSITE" id="PS50949"/>
    </source>
</evidence>
<dbReference type="InterPro" id="IPR004839">
    <property type="entry name" value="Aminotransferase_I/II_large"/>
</dbReference>
<keyword evidence="7" id="KW-0032">Aminotransferase</keyword>
<proteinExistence type="inferred from homology"/>
<evidence type="ECO:0000256" key="3">
    <source>
        <dbReference type="ARBA" id="ARBA00023015"/>
    </source>
</evidence>
<evidence type="ECO:0000256" key="2">
    <source>
        <dbReference type="ARBA" id="ARBA00022898"/>
    </source>
</evidence>
<dbReference type="GO" id="GO:0008483">
    <property type="term" value="F:transaminase activity"/>
    <property type="evidence" value="ECO:0007669"/>
    <property type="project" value="UniProtKB-KW"/>
</dbReference>
<dbReference type="InterPro" id="IPR015421">
    <property type="entry name" value="PyrdxlP-dep_Trfase_major"/>
</dbReference>
<gene>
    <name evidence="7" type="ORF">J7561_06295</name>
</gene>